<dbReference type="RefSeq" id="WP_118999289.1">
    <property type="nucleotide sequence ID" value="NZ_QWGP01000002.1"/>
</dbReference>
<dbReference type="InterPro" id="IPR043519">
    <property type="entry name" value="NT_sf"/>
</dbReference>
<proteinExistence type="predicted"/>
<evidence type="ECO:0000313" key="11">
    <source>
        <dbReference type="Proteomes" id="UP000266305"/>
    </source>
</evidence>
<keyword evidence="1" id="KW-0808">Transferase</keyword>
<evidence type="ECO:0000313" key="10">
    <source>
        <dbReference type="EMBL" id="RHZ98223.1"/>
    </source>
</evidence>
<dbReference type="CDD" id="cd05401">
    <property type="entry name" value="NT_GlnE_GlnD_like"/>
    <property type="match status" value="2"/>
</dbReference>
<keyword evidence="2 10" id="KW-0548">Nucleotidyltransferase</keyword>
<evidence type="ECO:0000256" key="2">
    <source>
        <dbReference type="ARBA" id="ARBA00022695"/>
    </source>
</evidence>
<gene>
    <name evidence="10" type="ORF">D1114_03115</name>
</gene>
<dbReference type="Pfam" id="PF08335">
    <property type="entry name" value="GlnD_UR_UTase"/>
    <property type="match status" value="1"/>
</dbReference>
<name>A0AAX1UR90_CERSP</name>
<dbReference type="InterPro" id="IPR013546">
    <property type="entry name" value="PII_UdlTrfase/GS_AdlTrfase"/>
</dbReference>
<organism evidence="10 11">
    <name type="scientific">Cereibacter sphaeroides</name>
    <name type="common">Rhodobacter sphaeroides</name>
    <dbReference type="NCBI Taxonomy" id="1063"/>
    <lineage>
        <taxon>Bacteria</taxon>
        <taxon>Pseudomonadati</taxon>
        <taxon>Pseudomonadota</taxon>
        <taxon>Alphaproteobacteria</taxon>
        <taxon>Rhodobacterales</taxon>
        <taxon>Paracoccaceae</taxon>
        <taxon>Cereibacter</taxon>
    </lineage>
</organism>
<dbReference type="InterPro" id="IPR005190">
    <property type="entry name" value="GlnE_rpt_dom"/>
</dbReference>
<comment type="caution">
    <text evidence="10">The sequence shown here is derived from an EMBL/GenBank/DDBJ whole genome shotgun (WGS) entry which is preliminary data.</text>
</comment>
<evidence type="ECO:0000259" key="8">
    <source>
        <dbReference type="Pfam" id="PF03710"/>
    </source>
</evidence>
<dbReference type="GO" id="GO:0005829">
    <property type="term" value="C:cytosol"/>
    <property type="evidence" value="ECO:0007669"/>
    <property type="project" value="TreeGrafter"/>
</dbReference>
<evidence type="ECO:0000256" key="7">
    <source>
        <dbReference type="SAM" id="MobiDB-lite"/>
    </source>
</evidence>
<evidence type="ECO:0000256" key="6">
    <source>
        <dbReference type="ARBA" id="ARBA00023268"/>
    </source>
</evidence>
<dbReference type="GO" id="GO:0000820">
    <property type="term" value="P:regulation of glutamine family amino acid metabolic process"/>
    <property type="evidence" value="ECO:0007669"/>
    <property type="project" value="TreeGrafter"/>
</dbReference>
<feature type="domain" description="PII-uridylyltransferase/Glutamine-synthetase adenylyltransferase" evidence="9">
    <location>
        <begin position="302"/>
        <end position="442"/>
    </location>
</feature>
<dbReference type="EMBL" id="QWGP01000002">
    <property type="protein sequence ID" value="RHZ98223.1"/>
    <property type="molecule type" value="Genomic_DNA"/>
</dbReference>
<keyword evidence="5" id="KW-0460">Magnesium</keyword>
<dbReference type="SUPFAM" id="SSF81593">
    <property type="entry name" value="Nucleotidyltransferase substrate binding subunit/domain"/>
    <property type="match status" value="2"/>
</dbReference>
<dbReference type="Pfam" id="PF03710">
    <property type="entry name" value="GlnE"/>
    <property type="match status" value="2"/>
</dbReference>
<feature type="domain" description="Glutamate-ammonia ligase adenylyltransferase repeated" evidence="8">
    <location>
        <begin position="46"/>
        <end position="280"/>
    </location>
</feature>
<evidence type="ECO:0000256" key="1">
    <source>
        <dbReference type="ARBA" id="ARBA00022679"/>
    </source>
</evidence>
<feature type="region of interest" description="Disordered" evidence="7">
    <location>
        <begin position="922"/>
        <end position="941"/>
    </location>
</feature>
<sequence length="941" mass="102166">MLAAMTTFASRLTRQPLPYEPDAAVDVAASFADLDPALAGLLGAAAGCSPYLRGLMVREGAWLREALSQAPEAALDGILDPLGDLPLAALGDGLRIAKRRTALLTALADLGGVWPLETVTSALTRLADRATDLALKRLVADEIRRGKLPGATPEDAETAGGMVALAMGKMGAGELNYSSDIDLVCLFDETRYPGQQQEARAAFIRVTRRMTALLSDLTAEGYVFRTDLRLRPDAAVTPVCLSMAAAESYYESVGRTWERAAYIKARPCGGDLAAGERFLKALVPFVWRKHLDFVAIQDAHDMRLRIRDHRGLHGPVVIDGHDMKLGVGGIREIEFFTQTRQLIAGGRDPGLRDRTTVGGLRALSAAGWIPADVTEELIDHYRAHREVEHRLQMVQDAQTHTMPTSAEGVDRIAAFCGRTPEAFRTLLRDRLERVDRLTEGFFAPGAAEKGPELSARARDIVEGWASYPALRSQRAVEIFRRLRPQILKSLARAANPDEALAAFDGFLGGLPAGVQIFALFDANPPLVDLIADICATSPKLARYLSRNASVLDAVIGGGFFTHWPGTPALVRELTDRLAELPDYERRLDAARRWMKEWHFRVGVHHLRGLIDAFEAAKEYADLAEAVVVALWPVVCEEFARKHGPQPGRGAVVLGMGSLGAGRLNAGSDLDLIVIHDAQGQEESEGPRPLAARPYFARLTQAMVTALTAPMAEGRLYEVDMRLRPSGRQGPVATALASFRSYQREEAWTWEHLALTRARPLAGNPDLAGEIEALRREILSEKAVAARVLPDVADMRRRLAEAKPPGGPWEAKNGAGRLMDVELLAETAALLAGDPARRVEQQLRAGVRSGFLTAACEADLLAAYRLCWRLQAGSRLLSEGPLDFENLGEGGRAFLLREVEAPDAEALLARLQERVTAAAARIDARLGPETGTDEGEGDRAAG</sequence>
<dbReference type="AlphaFoldDB" id="A0AAX1UR90"/>
<keyword evidence="6" id="KW-0511">Multifunctional enzyme</keyword>
<dbReference type="PANTHER" id="PTHR30621:SF0">
    <property type="entry name" value="BIFUNCTIONAL GLUTAMINE SYNTHETASE ADENYLYLTRANSFERASE_ADENYLYL-REMOVING ENZYME"/>
    <property type="match status" value="1"/>
</dbReference>
<evidence type="ECO:0000256" key="3">
    <source>
        <dbReference type="ARBA" id="ARBA00022741"/>
    </source>
</evidence>
<keyword evidence="4" id="KW-0067">ATP-binding</keyword>
<dbReference type="Proteomes" id="UP000266305">
    <property type="component" value="Unassembled WGS sequence"/>
</dbReference>
<dbReference type="Gene3D" id="1.20.120.330">
    <property type="entry name" value="Nucleotidyltransferases domain 2"/>
    <property type="match status" value="2"/>
</dbReference>
<dbReference type="GO" id="GO:0008882">
    <property type="term" value="F:[glutamate-ammonia-ligase] adenylyltransferase activity"/>
    <property type="evidence" value="ECO:0007669"/>
    <property type="project" value="InterPro"/>
</dbReference>
<feature type="domain" description="Glutamate-ammonia ligase adenylyltransferase repeated" evidence="8">
    <location>
        <begin position="530"/>
        <end position="768"/>
    </location>
</feature>
<accession>A0AAX1UR90</accession>
<reference evidence="10 11" key="1">
    <citation type="submission" date="2018-08" db="EMBL/GenBank/DDBJ databases">
        <title>Draft genome sequence of Rhodobacter sphaeroides FY.</title>
        <authorList>
            <person name="Rayyan A."/>
            <person name="Meyer T.E."/>
            <person name="Kyndt J.A."/>
        </authorList>
    </citation>
    <scope>NUCLEOTIDE SEQUENCE [LARGE SCALE GENOMIC DNA]</scope>
    <source>
        <strain evidence="10 11">FY</strain>
    </source>
</reference>
<keyword evidence="3" id="KW-0547">Nucleotide-binding</keyword>
<dbReference type="InterPro" id="IPR023057">
    <property type="entry name" value="GlnE"/>
</dbReference>
<dbReference type="Gene3D" id="3.30.460.10">
    <property type="entry name" value="Beta Polymerase, domain 2"/>
    <property type="match status" value="2"/>
</dbReference>
<evidence type="ECO:0000256" key="4">
    <source>
        <dbReference type="ARBA" id="ARBA00022840"/>
    </source>
</evidence>
<protein>
    <submittedName>
        <fullName evidence="10">Glutamine-synthetase adenylyltransferase</fullName>
    </submittedName>
</protein>
<dbReference type="PANTHER" id="PTHR30621">
    <property type="entry name" value="GLUTAMINE SYNTHETASE ADENYLYLTRANSFERASE"/>
    <property type="match status" value="1"/>
</dbReference>
<dbReference type="GO" id="GO:0005524">
    <property type="term" value="F:ATP binding"/>
    <property type="evidence" value="ECO:0007669"/>
    <property type="project" value="UniProtKB-KW"/>
</dbReference>
<evidence type="ECO:0000259" key="9">
    <source>
        <dbReference type="Pfam" id="PF08335"/>
    </source>
</evidence>
<evidence type="ECO:0000256" key="5">
    <source>
        <dbReference type="ARBA" id="ARBA00022842"/>
    </source>
</evidence>
<dbReference type="SUPFAM" id="SSF81301">
    <property type="entry name" value="Nucleotidyltransferase"/>
    <property type="match status" value="2"/>
</dbReference>